<sequence>MSEVSFVVSCDAPLEVAFAYVSDYRHVPDYFAGITSYVPSGAQTTGVGASFDAEMSIGPTSMSSVVAAEEWEDNRRLVFSSTGGVRNITTYDFTAVDETHSRIDFRFEFRLPGGLAGRALAQALEPLVSPAAQRTAENLSRNIAEFAAKQAVPGN</sequence>
<organism evidence="1 2">
    <name type="scientific">Nocardia aurantia</name>
    <dbReference type="NCBI Taxonomy" id="2585199"/>
    <lineage>
        <taxon>Bacteria</taxon>
        <taxon>Bacillati</taxon>
        <taxon>Actinomycetota</taxon>
        <taxon>Actinomycetes</taxon>
        <taxon>Mycobacteriales</taxon>
        <taxon>Nocardiaceae</taxon>
        <taxon>Nocardia</taxon>
    </lineage>
</organism>
<dbReference type="OrthoDB" id="4560923at2"/>
<gene>
    <name evidence="1" type="ORF">NRB56_19690</name>
</gene>
<dbReference type="AlphaFoldDB" id="A0A7K0DM59"/>
<dbReference type="RefSeq" id="WP_153340665.1">
    <property type="nucleotide sequence ID" value="NZ_WEGI01000004.1"/>
</dbReference>
<dbReference type="Proteomes" id="UP000431401">
    <property type="component" value="Unassembled WGS sequence"/>
</dbReference>
<dbReference type="InterPro" id="IPR023393">
    <property type="entry name" value="START-like_dom_sf"/>
</dbReference>
<evidence type="ECO:0000313" key="1">
    <source>
        <dbReference type="EMBL" id="MQY26402.1"/>
    </source>
</evidence>
<dbReference type="Gene3D" id="3.30.530.20">
    <property type="match status" value="1"/>
</dbReference>
<protein>
    <recommendedName>
        <fullName evidence="3">Polyketide cyclase</fullName>
    </recommendedName>
</protein>
<dbReference type="InterPro" id="IPR019587">
    <property type="entry name" value="Polyketide_cyclase/dehydratase"/>
</dbReference>
<dbReference type="Pfam" id="PF10604">
    <property type="entry name" value="Polyketide_cyc2"/>
    <property type="match status" value="1"/>
</dbReference>
<keyword evidence="2" id="KW-1185">Reference proteome</keyword>
<evidence type="ECO:0008006" key="3">
    <source>
        <dbReference type="Google" id="ProtNLM"/>
    </source>
</evidence>
<proteinExistence type="predicted"/>
<dbReference type="SUPFAM" id="SSF55961">
    <property type="entry name" value="Bet v1-like"/>
    <property type="match status" value="1"/>
</dbReference>
<comment type="caution">
    <text evidence="1">The sequence shown here is derived from an EMBL/GenBank/DDBJ whole genome shotgun (WGS) entry which is preliminary data.</text>
</comment>
<evidence type="ECO:0000313" key="2">
    <source>
        <dbReference type="Proteomes" id="UP000431401"/>
    </source>
</evidence>
<accession>A0A7K0DM59</accession>
<dbReference type="EMBL" id="WEGI01000004">
    <property type="protein sequence ID" value="MQY26402.1"/>
    <property type="molecule type" value="Genomic_DNA"/>
</dbReference>
<name>A0A7K0DM59_9NOCA</name>
<reference evidence="1 2" key="1">
    <citation type="submission" date="2019-10" db="EMBL/GenBank/DDBJ databases">
        <title>Nocardia macrotermitis sp. nov. and Nocardia aurantia sp. nov., isolated from the gut of fungus growing-termite Macrotermes natalensis.</title>
        <authorList>
            <person name="Benndorf R."/>
            <person name="Schwitalla J."/>
            <person name="Martin K."/>
            <person name="De Beer W."/>
            <person name="Kaster A.-K."/>
            <person name="Vollmers J."/>
            <person name="Poulsen M."/>
            <person name="Beemelmanns C."/>
        </authorList>
    </citation>
    <scope>NUCLEOTIDE SEQUENCE [LARGE SCALE GENOMIC DNA]</scope>
    <source>
        <strain evidence="1 2">RB56</strain>
    </source>
</reference>